<evidence type="ECO:0000256" key="1">
    <source>
        <dbReference type="SAM" id="Coils"/>
    </source>
</evidence>
<feature type="coiled-coil region" evidence="1">
    <location>
        <begin position="250"/>
        <end position="284"/>
    </location>
</feature>
<dbReference type="Proteomes" id="UP000789396">
    <property type="component" value="Unassembled WGS sequence"/>
</dbReference>
<evidence type="ECO:0000313" key="3">
    <source>
        <dbReference type="Proteomes" id="UP000789396"/>
    </source>
</evidence>
<gene>
    <name evidence="2" type="ORF">RFULGI_LOCUS3924</name>
</gene>
<keyword evidence="1" id="KW-0175">Coiled coil</keyword>
<protein>
    <submittedName>
        <fullName evidence="2">5370_t:CDS:1</fullName>
    </submittedName>
</protein>
<dbReference type="EMBL" id="CAJVPZ010003689">
    <property type="protein sequence ID" value="CAG8534095.1"/>
    <property type="molecule type" value="Genomic_DNA"/>
</dbReference>
<dbReference type="AlphaFoldDB" id="A0A9N9ALN9"/>
<keyword evidence="3" id="KW-1185">Reference proteome</keyword>
<name>A0A9N9ALN9_9GLOM</name>
<comment type="caution">
    <text evidence="2">The sequence shown here is derived from an EMBL/GenBank/DDBJ whole genome shotgun (WGS) entry which is preliminary data.</text>
</comment>
<reference evidence="2" key="1">
    <citation type="submission" date="2021-06" db="EMBL/GenBank/DDBJ databases">
        <authorList>
            <person name="Kallberg Y."/>
            <person name="Tangrot J."/>
            <person name="Rosling A."/>
        </authorList>
    </citation>
    <scope>NUCLEOTIDE SEQUENCE</scope>
    <source>
        <strain evidence="2">IN212</strain>
    </source>
</reference>
<accession>A0A9N9ALN9</accession>
<evidence type="ECO:0000313" key="2">
    <source>
        <dbReference type="EMBL" id="CAG8534095.1"/>
    </source>
</evidence>
<sequence>MKLISEKNKDVEKAVDDEIVNTSKKHCPEQLESLKLSLSFLMCADKENKSKNESASKDLEMLVWIMIKNLRKYFEDKIKDSVYEVYKDKIVYVYITLLLMIGSASKISNVAKIKKKLKDKNDLKYMRILVEIMDAYVNDFKEYYVNSANSVNSVVIPNIIEKINDIKHFLVGNSLENHSTNLKNYLIKLSQQNSSDSQSSTNNNKWAMLFKLIFEKSEDDIAMKMEDVLKNTENIKVTVDDIEMKIEMTMEDVLKNIEDALKTIMDMEKINQNAKEMNQNANDQTIFDCHIYHLNNEINGLRRDIMSLKDIIIKENWFKDKILLYEMFEKLKG</sequence>
<organism evidence="2 3">
    <name type="scientific">Racocetra fulgida</name>
    <dbReference type="NCBI Taxonomy" id="60492"/>
    <lineage>
        <taxon>Eukaryota</taxon>
        <taxon>Fungi</taxon>
        <taxon>Fungi incertae sedis</taxon>
        <taxon>Mucoromycota</taxon>
        <taxon>Glomeromycotina</taxon>
        <taxon>Glomeromycetes</taxon>
        <taxon>Diversisporales</taxon>
        <taxon>Gigasporaceae</taxon>
        <taxon>Racocetra</taxon>
    </lineage>
</organism>
<proteinExistence type="predicted"/>